<dbReference type="Gene3D" id="3.20.20.105">
    <property type="entry name" value="Queuine tRNA-ribosyltransferase-like"/>
    <property type="match status" value="1"/>
</dbReference>
<dbReference type="Pfam" id="PF23859">
    <property type="entry name" value="DpdA"/>
    <property type="match status" value="1"/>
</dbReference>
<gene>
    <name evidence="2" type="ORF">A8V01_16555</name>
</gene>
<organism evidence="2 3">
    <name type="scientific">Novosphingobium guangzhouense</name>
    <dbReference type="NCBI Taxonomy" id="1850347"/>
    <lineage>
        <taxon>Bacteria</taxon>
        <taxon>Pseudomonadati</taxon>
        <taxon>Pseudomonadota</taxon>
        <taxon>Alphaproteobacteria</taxon>
        <taxon>Sphingomonadales</taxon>
        <taxon>Sphingomonadaceae</taxon>
        <taxon>Novosphingobium</taxon>
    </lineage>
</organism>
<dbReference type="Proteomes" id="UP000236327">
    <property type="component" value="Unassembled WGS sequence"/>
</dbReference>
<dbReference type="RefSeq" id="WP_103095372.1">
    <property type="nucleotide sequence ID" value="NZ_LYMM01000026.1"/>
</dbReference>
<dbReference type="EMBL" id="LYMM01000026">
    <property type="protein sequence ID" value="PNU05393.1"/>
    <property type="molecule type" value="Genomic_DNA"/>
</dbReference>
<dbReference type="SUPFAM" id="SSF51713">
    <property type="entry name" value="tRNA-guanine transglycosylase"/>
    <property type="match status" value="1"/>
</dbReference>
<reference evidence="2 3" key="1">
    <citation type="submission" date="2016-05" db="EMBL/GenBank/DDBJ databases">
        <title>Complete genome sequence of Novosphingobium guangzhouense SA925(T).</title>
        <authorList>
            <person name="Sha S."/>
        </authorList>
    </citation>
    <scope>NUCLEOTIDE SEQUENCE [LARGE SCALE GENOMIC DNA]</scope>
    <source>
        <strain evidence="2 3">SA925</strain>
    </source>
</reference>
<dbReference type="OrthoDB" id="8116828at2"/>
<evidence type="ECO:0000313" key="2">
    <source>
        <dbReference type="EMBL" id="PNU05393.1"/>
    </source>
</evidence>
<keyword evidence="3" id="KW-1185">Reference proteome</keyword>
<sequence length="351" mass="39061">MTIEVIVGLPHLNEGPILQRARLMQQPMLISANCLSRWRTASGGWREWHGWRTGQLGNAYGLKSLDLDSAGYVLMARYGGYPWSIADYMALAASYPFRRFAAADYCCEAEIAADRAEVLDRIARTVATNRECRSRAYDLGIIDRFMPVLQGRYPEDYERCAEALAWSMNPGTVVGVGSMCRRDIHGPDGLIAVVAHLDRILPDPGPRLHLFGVKGAAIPYLQPYAHRVASLDSQAWGTAARRDARRRQVSKTDALAADHMERWTIAQLDRLREPHRAMAITPEPTPPQTPSDPWEAAIQQAQAEIRALIESGDLAHDEVTTGWIETWAADLYRRRPKAAGNLRPPKVAAAS</sequence>
<dbReference type="InterPro" id="IPR036511">
    <property type="entry name" value="TGT-like_sf"/>
</dbReference>
<proteinExistence type="predicted"/>
<dbReference type="GO" id="GO:0006400">
    <property type="term" value="P:tRNA modification"/>
    <property type="evidence" value="ECO:0007669"/>
    <property type="project" value="InterPro"/>
</dbReference>
<evidence type="ECO:0000259" key="1">
    <source>
        <dbReference type="Pfam" id="PF23859"/>
    </source>
</evidence>
<dbReference type="InterPro" id="IPR055645">
    <property type="entry name" value="DpdA"/>
</dbReference>
<comment type="caution">
    <text evidence="2">The sequence shown here is derived from an EMBL/GenBank/DDBJ whole genome shotgun (WGS) entry which is preliminary data.</text>
</comment>
<evidence type="ECO:0000313" key="3">
    <source>
        <dbReference type="Proteomes" id="UP000236327"/>
    </source>
</evidence>
<dbReference type="AlphaFoldDB" id="A0A2K2G2Y0"/>
<accession>A0A2K2G2Y0</accession>
<feature type="domain" description="DeoxyPurine in DNA protein A" evidence="1">
    <location>
        <begin position="64"/>
        <end position="250"/>
    </location>
</feature>
<protein>
    <recommendedName>
        <fullName evidence="1">DeoxyPurine in DNA protein A domain-containing protein</fullName>
    </recommendedName>
</protein>
<name>A0A2K2G2Y0_9SPHN</name>